<feature type="transmembrane region" description="Helical" evidence="2">
    <location>
        <begin position="48"/>
        <end position="69"/>
    </location>
</feature>
<accession>A0ABW1NTG4</accession>
<comment type="caution">
    <text evidence="3">The sequence shown here is derived from an EMBL/GenBank/DDBJ whole genome shotgun (WGS) entry which is preliminary data.</text>
</comment>
<dbReference type="RefSeq" id="WP_380761296.1">
    <property type="nucleotide sequence ID" value="NZ_JBHSRF010000082.1"/>
</dbReference>
<dbReference type="SUPFAM" id="SSF89392">
    <property type="entry name" value="Prokaryotic lipoproteins and lipoprotein localization factors"/>
    <property type="match status" value="1"/>
</dbReference>
<protein>
    <recommendedName>
        <fullName evidence="5">Outer membrane lipoprotein carrier protein LolA</fullName>
    </recommendedName>
</protein>
<evidence type="ECO:0000313" key="4">
    <source>
        <dbReference type="Proteomes" id="UP001596137"/>
    </source>
</evidence>
<dbReference type="Gene3D" id="2.50.20.20">
    <property type="match status" value="1"/>
</dbReference>
<dbReference type="InterPro" id="IPR029046">
    <property type="entry name" value="LolA/LolB/LppX"/>
</dbReference>
<evidence type="ECO:0000313" key="3">
    <source>
        <dbReference type="EMBL" id="MFC6086276.1"/>
    </source>
</evidence>
<keyword evidence="2" id="KW-0472">Membrane</keyword>
<evidence type="ECO:0008006" key="5">
    <source>
        <dbReference type="Google" id="ProtNLM"/>
    </source>
</evidence>
<dbReference type="EMBL" id="JBHSRF010000082">
    <property type="protein sequence ID" value="MFC6086276.1"/>
    <property type="molecule type" value="Genomic_DNA"/>
</dbReference>
<dbReference type="Proteomes" id="UP001596137">
    <property type="component" value="Unassembled WGS sequence"/>
</dbReference>
<keyword evidence="4" id="KW-1185">Reference proteome</keyword>
<sequence length="318" mass="33333">MDEKEVRALLIKATEDRPPGLDLLAGMPAVTDTPGVRARRERRRIRPLVPLASLGVAAAVSVIMLALPLGQPSAQAQVAAAVDNTSQESYRIHSTSDGRVFDGAFDPVQRVGFIASAAEGAETRFVGDLLYIRQPGRAKWEVAPRADAAELPVVVAVVKFAMVDPQQALQRLRSATDVQEEGPASGEGWTGKRFTFSLTDADNAKRTEAVTGAVDVDDQGRVRRLEVNFGGSGQRNVMEFGDYGTPVTVTAPPAGDVEQPSDNYGAPSEKAPGGPARKPGAPAPEAPGTPDGKVSGTPGVKTPGVLVESGEKPVVKTP</sequence>
<evidence type="ECO:0000256" key="2">
    <source>
        <dbReference type="SAM" id="Phobius"/>
    </source>
</evidence>
<feature type="compositionally biased region" description="Low complexity" evidence="1">
    <location>
        <begin position="271"/>
        <end position="280"/>
    </location>
</feature>
<evidence type="ECO:0000256" key="1">
    <source>
        <dbReference type="SAM" id="MobiDB-lite"/>
    </source>
</evidence>
<reference evidence="4" key="1">
    <citation type="journal article" date="2019" name="Int. J. Syst. Evol. Microbiol.">
        <title>The Global Catalogue of Microorganisms (GCM) 10K type strain sequencing project: providing services to taxonomists for standard genome sequencing and annotation.</title>
        <authorList>
            <consortium name="The Broad Institute Genomics Platform"/>
            <consortium name="The Broad Institute Genome Sequencing Center for Infectious Disease"/>
            <person name="Wu L."/>
            <person name="Ma J."/>
        </authorList>
    </citation>
    <scope>NUCLEOTIDE SEQUENCE [LARGE SCALE GENOMIC DNA]</scope>
    <source>
        <strain evidence="4">JCM 30346</strain>
    </source>
</reference>
<keyword evidence="2" id="KW-0812">Transmembrane</keyword>
<keyword evidence="2" id="KW-1133">Transmembrane helix</keyword>
<proteinExistence type="predicted"/>
<feature type="region of interest" description="Disordered" evidence="1">
    <location>
        <begin position="247"/>
        <end position="318"/>
    </location>
</feature>
<feature type="compositionally biased region" description="Basic and acidic residues" evidence="1">
    <location>
        <begin position="309"/>
        <end position="318"/>
    </location>
</feature>
<gene>
    <name evidence="3" type="ORF">ACFP1K_34260</name>
</gene>
<name>A0ABW1NTG4_9ACTN</name>
<organism evidence="3 4">
    <name type="scientific">Sphaerisporangium aureirubrum</name>
    <dbReference type="NCBI Taxonomy" id="1544736"/>
    <lineage>
        <taxon>Bacteria</taxon>
        <taxon>Bacillati</taxon>
        <taxon>Actinomycetota</taxon>
        <taxon>Actinomycetes</taxon>
        <taxon>Streptosporangiales</taxon>
        <taxon>Streptosporangiaceae</taxon>
        <taxon>Sphaerisporangium</taxon>
    </lineage>
</organism>